<dbReference type="eggNOG" id="COG0477">
    <property type="taxonomic scope" value="Bacteria"/>
</dbReference>
<dbReference type="PANTHER" id="PTHR43045">
    <property type="entry name" value="SHIKIMATE TRANSPORTER"/>
    <property type="match status" value="1"/>
</dbReference>
<feature type="transmembrane region" description="Helical" evidence="7">
    <location>
        <begin position="136"/>
        <end position="158"/>
    </location>
</feature>
<protein>
    <submittedName>
        <fullName evidence="9">Major facilitator superfamily protein</fullName>
    </submittedName>
</protein>
<feature type="transmembrane region" description="Helical" evidence="7">
    <location>
        <begin position="100"/>
        <end position="124"/>
    </location>
</feature>
<evidence type="ECO:0000256" key="2">
    <source>
        <dbReference type="ARBA" id="ARBA00022448"/>
    </source>
</evidence>
<organism evidence="9 10">
    <name type="scientific">Corynebacterium halotolerans YIM 70093 = DSM 44683</name>
    <dbReference type="NCBI Taxonomy" id="1121362"/>
    <lineage>
        <taxon>Bacteria</taxon>
        <taxon>Bacillati</taxon>
        <taxon>Actinomycetota</taxon>
        <taxon>Actinomycetes</taxon>
        <taxon>Mycobacteriales</taxon>
        <taxon>Corynebacteriaceae</taxon>
        <taxon>Corynebacterium</taxon>
    </lineage>
</organism>
<dbReference type="GO" id="GO:0022857">
    <property type="term" value="F:transmembrane transporter activity"/>
    <property type="evidence" value="ECO:0007669"/>
    <property type="project" value="InterPro"/>
</dbReference>
<dbReference type="SUPFAM" id="SSF103473">
    <property type="entry name" value="MFS general substrate transporter"/>
    <property type="match status" value="1"/>
</dbReference>
<keyword evidence="3" id="KW-1003">Cell membrane</keyword>
<keyword evidence="6 7" id="KW-0472">Membrane</keyword>
<dbReference type="InterPro" id="IPR020846">
    <property type="entry name" value="MFS_dom"/>
</dbReference>
<evidence type="ECO:0000256" key="6">
    <source>
        <dbReference type="ARBA" id="ARBA00023136"/>
    </source>
</evidence>
<reference evidence="9 10" key="1">
    <citation type="journal article" date="2012" name="Stand. Genomic Sci.">
        <title>Genome sequence of the halotolerant bacterium Corynebacterium halotolerans type strain YIM 70093(T) (= DSM 44683(T)).</title>
        <authorList>
            <person name="Ruckert C."/>
            <person name="Albersmeier A."/>
            <person name="Al-Dilaimi A."/>
            <person name="Niehaus K."/>
            <person name="Szczepanowski R."/>
            <person name="Kalinowski J."/>
        </authorList>
    </citation>
    <scope>NUCLEOTIDE SEQUENCE [LARGE SCALE GENOMIC DNA]</scope>
    <source>
        <strain evidence="9">YIM 70093</strain>
    </source>
</reference>
<keyword evidence="5 7" id="KW-1133">Transmembrane helix</keyword>
<dbReference type="PATRIC" id="fig|1121362.3.peg.86"/>
<dbReference type="GO" id="GO:0005886">
    <property type="term" value="C:plasma membrane"/>
    <property type="evidence" value="ECO:0007669"/>
    <property type="project" value="UniProtKB-SubCell"/>
</dbReference>
<feature type="transmembrane region" description="Helical" evidence="7">
    <location>
        <begin position="357"/>
        <end position="378"/>
    </location>
</feature>
<feature type="transmembrane region" description="Helical" evidence="7">
    <location>
        <begin position="239"/>
        <end position="258"/>
    </location>
</feature>
<evidence type="ECO:0000313" key="10">
    <source>
        <dbReference type="Proteomes" id="UP000011723"/>
    </source>
</evidence>
<evidence type="ECO:0000256" key="1">
    <source>
        <dbReference type="ARBA" id="ARBA00004651"/>
    </source>
</evidence>
<dbReference type="Pfam" id="PF07690">
    <property type="entry name" value="MFS_1"/>
    <property type="match status" value="1"/>
</dbReference>
<dbReference type="STRING" id="1121362.A605_00450"/>
<feature type="transmembrane region" description="Helical" evidence="7">
    <location>
        <begin position="293"/>
        <end position="311"/>
    </location>
</feature>
<gene>
    <name evidence="9" type="ORF">A605_00450</name>
</gene>
<dbReference type="KEGG" id="chn:A605_00450"/>
<evidence type="ECO:0000256" key="3">
    <source>
        <dbReference type="ARBA" id="ARBA00022475"/>
    </source>
</evidence>
<feature type="transmembrane region" description="Helical" evidence="7">
    <location>
        <begin position="170"/>
        <end position="189"/>
    </location>
</feature>
<evidence type="ECO:0000256" key="5">
    <source>
        <dbReference type="ARBA" id="ARBA00022989"/>
    </source>
</evidence>
<name>M1P348_9CORY</name>
<dbReference type="InterPro" id="IPR005829">
    <property type="entry name" value="Sugar_transporter_CS"/>
</dbReference>
<dbReference type="InterPro" id="IPR011701">
    <property type="entry name" value="MFS"/>
</dbReference>
<keyword evidence="10" id="KW-1185">Reference proteome</keyword>
<dbReference type="HOGENOM" id="CLU_001265_39_5_11"/>
<proteinExistence type="predicted"/>
<keyword evidence="2" id="KW-0813">Transport</keyword>
<evidence type="ECO:0000313" key="9">
    <source>
        <dbReference type="EMBL" id="AGF71106.1"/>
    </source>
</evidence>
<dbReference type="PANTHER" id="PTHR43045:SF1">
    <property type="entry name" value="SHIKIMATE TRANSPORTER"/>
    <property type="match status" value="1"/>
</dbReference>
<dbReference type="PROSITE" id="PS00216">
    <property type="entry name" value="SUGAR_TRANSPORT_1"/>
    <property type="match status" value="1"/>
</dbReference>
<keyword evidence="4 7" id="KW-0812">Transmembrane</keyword>
<dbReference type="AlphaFoldDB" id="M1P348"/>
<sequence>MAGTVIEWYEFFIYGTAAALVFSVTFFPNGGNPLDAVLAAFLTYAIGFIARPLGGFVFGQLGDRFGRKKMLQVSLIMIGVATFLMGCLPDFSVWGYAAPIALAALRFIQGFAVGGEWGGAVLLVGEHSPPEQRGYWASYPQAAASVGNVLATIVLLGSNFLLSEEAFLAWGWRIAFWLSAVVVFIGYYIRKKVEDAPIFKEALKSQEENSHASTGLRTVITQYPKQLAVATAVRIGENAMYYLIIAFTLTYLTIFDAMTSQDVLLIMFIANIVQFFSMIFGGYLSDQIGRRKTYLIGGVLALVWAPFYFPLLNTGSFIIILFAVIFGLVVQSFMYGPEGALFGELFPTRARYAGVSAAYQLGSILGGSLAPIIAVFLWNTFDSWIPIAIYLFTLLAFSIFSMVYGVKETSGTLLEDVDEEDFDKHIRSSAPAVETVTERPTVKSRTL</sequence>
<comment type="subcellular location">
    <subcellularLocation>
        <location evidence="1">Cell membrane</location>
        <topology evidence="1">Multi-pass membrane protein</topology>
    </subcellularLocation>
</comment>
<feature type="domain" description="Major facilitator superfamily (MFS) profile" evidence="8">
    <location>
        <begin position="1"/>
        <end position="410"/>
    </location>
</feature>
<feature type="transmembrane region" description="Helical" evidence="7">
    <location>
        <begin position="12"/>
        <end position="30"/>
    </location>
</feature>
<dbReference type="PROSITE" id="PS00217">
    <property type="entry name" value="SUGAR_TRANSPORT_2"/>
    <property type="match status" value="1"/>
</dbReference>
<evidence type="ECO:0000259" key="8">
    <source>
        <dbReference type="PROSITE" id="PS50850"/>
    </source>
</evidence>
<dbReference type="Proteomes" id="UP000011723">
    <property type="component" value="Chromosome"/>
</dbReference>
<evidence type="ECO:0000256" key="7">
    <source>
        <dbReference type="SAM" id="Phobius"/>
    </source>
</evidence>
<feature type="transmembrane region" description="Helical" evidence="7">
    <location>
        <begin position="36"/>
        <end position="58"/>
    </location>
</feature>
<dbReference type="EMBL" id="CP003697">
    <property type="protein sequence ID" value="AGF71106.1"/>
    <property type="molecule type" value="Genomic_DNA"/>
</dbReference>
<feature type="transmembrane region" description="Helical" evidence="7">
    <location>
        <begin position="384"/>
        <end position="406"/>
    </location>
</feature>
<feature type="transmembrane region" description="Helical" evidence="7">
    <location>
        <begin position="317"/>
        <end position="336"/>
    </location>
</feature>
<feature type="transmembrane region" description="Helical" evidence="7">
    <location>
        <begin position="70"/>
        <end position="94"/>
    </location>
</feature>
<dbReference type="PROSITE" id="PS50850">
    <property type="entry name" value="MFS"/>
    <property type="match status" value="1"/>
</dbReference>
<dbReference type="InterPro" id="IPR036259">
    <property type="entry name" value="MFS_trans_sf"/>
</dbReference>
<evidence type="ECO:0000256" key="4">
    <source>
        <dbReference type="ARBA" id="ARBA00022692"/>
    </source>
</evidence>
<dbReference type="CDD" id="cd17369">
    <property type="entry name" value="MFS_ShiA_like"/>
    <property type="match status" value="1"/>
</dbReference>
<accession>M1P348</accession>
<dbReference type="Gene3D" id="1.20.1250.20">
    <property type="entry name" value="MFS general substrate transporter like domains"/>
    <property type="match status" value="1"/>
</dbReference>
<dbReference type="RefSeq" id="WP_015399530.1">
    <property type="nucleotide sequence ID" value="NC_020302.1"/>
</dbReference>
<feature type="transmembrane region" description="Helical" evidence="7">
    <location>
        <begin position="264"/>
        <end position="284"/>
    </location>
</feature>